<dbReference type="Proteomes" id="UP000032102">
    <property type="component" value="Unassembled WGS sequence"/>
</dbReference>
<dbReference type="NCBIfam" id="TIGR02581">
    <property type="entry name" value="cas_cyan_RAMP"/>
    <property type="match status" value="1"/>
</dbReference>
<gene>
    <name evidence="3" type="ORF">LH47_01387</name>
</gene>
<evidence type="ECO:0000313" key="4">
    <source>
        <dbReference type="Proteomes" id="UP000032102"/>
    </source>
</evidence>
<keyword evidence="1" id="KW-0051">Antiviral defense</keyword>
<reference evidence="3 4" key="1">
    <citation type="submission" date="2015-01" db="EMBL/GenBank/DDBJ databases">
        <title>Draft genome of Anoxybacillus thermarum strain AF/04.</title>
        <authorList>
            <person name="Poli A."/>
            <person name="Nicolaus B."/>
            <person name="Chan K.-G."/>
            <person name="Kahar U.M."/>
            <person name="Yaakob A.S."/>
            <person name="Chan C.S."/>
            <person name="Goh K.M."/>
        </authorList>
    </citation>
    <scope>NUCLEOTIDE SEQUENCE [LARGE SCALE GENOMIC DNA]</scope>
    <source>
        <strain evidence="3 4">AF/04</strain>
    </source>
</reference>
<organism evidence="3 4">
    <name type="scientific">Anoxybacillus thermarum</name>
    <dbReference type="NCBI Taxonomy" id="404937"/>
    <lineage>
        <taxon>Bacteria</taxon>
        <taxon>Bacillati</taxon>
        <taxon>Bacillota</taxon>
        <taxon>Bacilli</taxon>
        <taxon>Bacillales</taxon>
        <taxon>Anoxybacillaceae</taxon>
        <taxon>Anoxybacillus</taxon>
    </lineage>
</organism>
<evidence type="ECO:0000313" key="3">
    <source>
        <dbReference type="EMBL" id="KIQ94509.1"/>
    </source>
</evidence>
<proteinExistence type="predicted"/>
<dbReference type="RefSeq" id="WP_161792576.1">
    <property type="nucleotide sequence ID" value="NZ_JXTH01000022.1"/>
</dbReference>
<accession>A0A0D0QYK0</accession>
<sequence>MVSPSFVRLEKKQVFTIHLRLKTPLHIGGGYDSNTDTDLPIVRTREGFPYIPGSSIKGMLRSASEKLYHIIDDTKVCFLEKNDSCTIKLKQIIADTLEKHSEEEAFQKIYQRICPICRTYGMGAIASKVYVPNVVLQDKTMVRDGIQIDREMNVVSGKAKFDYEYVEAGQTFTMRIEAENMTKENEKVLGVALLQLSKNYIRLGGLQARGLGELEYISGHVTIVDFSSNNHEKVLNMLLGEENDLENISLECYLNDLFRGAEKNATS</sequence>
<dbReference type="Pfam" id="PF03787">
    <property type="entry name" value="RAMPs"/>
    <property type="match status" value="1"/>
</dbReference>
<dbReference type="PANTHER" id="PTHR35579:SF6">
    <property type="entry name" value="DUF324 DOMAIN-CONTAINING PROTEIN"/>
    <property type="match status" value="1"/>
</dbReference>
<feature type="domain" description="CRISPR type III-associated protein" evidence="2">
    <location>
        <begin position="19"/>
        <end position="215"/>
    </location>
</feature>
<evidence type="ECO:0000259" key="2">
    <source>
        <dbReference type="Pfam" id="PF03787"/>
    </source>
</evidence>
<protein>
    <submittedName>
        <fullName evidence="3">CRISPR-associated RAMP protein, family</fullName>
    </submittedName>
</protein>
<evidence type="ECO:0000256" key="1">
    <source>
        <dbReference type="ARBA" id="ARBA00023118"/>
    </source>
</evidence>
<dbReference type="InterPro" id="IPR052216">
    <property type="entry name" value="CRISPR_Csm3_endoribonuclease"/>
</dbReference>
<dbReference type="GO" id="GO:0051607">
    <property type="term" value="P:defense response to virus"/>
    <property type="evidence" value="ECO:0007669"/>
    <property type="project" value="UniProtKB-KW"/>
</dbReference>
<dbReference type="AlphaFoldDB" id="A0A0D0QYK0"/>
<dbReference type="InterPro" id="IPR013411">
    <property type="entry name" value="CRISPR-assoc_RAMP_Csx7"/>
</dbReference>
<dbReference type="PATRIC" id="fig|404937.3.peg.1459"/>
<name>A0A0D0QYK0_9BACL</name>
<dbReference type="InterPro" id="IPR005537">
    <property type="entry name" value="RAMP_III_fam"/>
</dbReference>
<dbReference type="EMBL" id="JXTH01000022">
    <property type="protein sequence ID" value="KIQ94509.1"/>
    <property type="molecule type" value="Genomic_DNA"/>
</dbReference>
<comment type="caution">
    <text evidence="3">The sequence shown here is derived from an EMBL/GenBank/DDBJ whole genome shotgun (WGS) entry which is preliminary data.</text>
</comment>
<keyword evidence="4" id="KW-1185">Reference proteome</keyword>
<dbReference type="PANTHER" id="PTHR35579">
    <property type="entry name" value="CRISPR SYSTEM CMS ENDORIBONUCLEASE CSM3"/>
    <property type="match status" value="1"/>
</dbReference>